<sequence length="171" mass="19427">MFWSIITALIAGVALLNARALLDFITRIIIQPYFSPLRDLKGPPSPSWFFGHMKLMQEHGVINCHEKWVEEYGPVFRPKGFFNSDRLFVMDTRAIGHVLSHVHDYQKPEQVRYNLGRLMAAGMSLIRCQNSHTDVYLPTASHHGLSTHSPAFGPTQIRALTPIFVDKSLQV</sequence>
<name>A0ACB8R4S2_9AGAM</name>
<evidence type="ECO:0000313" key="1">
    <source>
        <dbReference type="EMBL" id="KAI0039109.1"/>
    </source>
</evidence>
<reference evidence="1" key="2">
    <citation type="journal article" date="2022" name="New Phytol.">
        <title>Evolutionary transition to the ectomycorrhizal habit in the genomes of a hyperdiverse lineage of mushroom-forming fungi.</title>
        <authorList>
            <person name="Looney B."/>
            <person name="Miyauchi S."/>
            <person name="Morin E."/>
            <person name="Drula E."/>
            <person name="Courty P.E."/>
            <person name="Kohler A."/>
            <person name="Kuo A."/>
            <person name="LaButti K."/>
            <person name="Pangilinan J."/>
            <person name="Lipzen A."/>
            <person name="Riley R."/>
            <person name="Andreopoulos W."/>
            <person name="He G."/>
            <person name="Johnson J."/>
            <person name="Nolan M."/>
            <person name="Tritt A."/>
            <person name="Barry K.W."/>
            <person name="Grigoriev I.V."/>
            <person name="Nagy L.G."/>
            <person name="Hibbett D."/>
            <person name="Henrissat B."/>
            <person name="Matheny P.B."/>
            <person name="Labbe J."/>
            <person name="Martin F.M."/>
        </authorList>
    </citation>
    <scope>NUCLEOTIDE SEQUENCE</scope>
    <source>
        <strain evidence="1">FP105234-sp</strain>
    </source>
</reference>
<dbReference type="EMBL" id="MU276356">
    <property type="protein sequence ID" value="KAI0039109.1"/>
    <property type="molecule type" value="Genomic_DNA"/>
</dbReference>
<keyword evidence="2" id="KW-1185">Reference proteome</keyword>
<comment type="caution">
    <text evidence="1">The sequence shown here is derived from an EMBL/GenBank/DDBJ whole genome shotgun (WGS) entry which is preliminary data.</text>
</comment>
<evidence type="ECO:0000313" key="2">
    <source>
        <dbReference type="Proteomes" id="UP000814033"/>
    </source>
</evidence>
<protein>
    <submittedName>
        <fullName evidence="1">Uncharacterized protein</fullName>
    </submittedName>
</protein>
<feature type="non-terminal residue" evidence="1">
    <location>
        <position position="171"/>
    </location>
</feature>
<accession>A0ACB8R4S2</accession>
<dbReference type="Proteomes" id="UP000814033">
    <property type="component" value="Unassembled WGS sequence"/>
</dbReference>
<organism evidence="1 2">
    <name type="scientific">Auriscalpium vulgare</name>
    <dbReference type="NCBI Taxonomy" id="40419"/>
    <lineage>
        <taxon>Eukaryota</taxon>
        <taxon>Fungi</taxon>
        <taxon>Dikarya</taxon>
        <taxon>Basidiomycota</taxon>
        <taxon>Agaricomycotina</taxon>
        <taxon>Agaricomycetes</taxon>
        <taxon>Russulales</taxon>
        <taxon>Auriscalpiaceae</taxon>
        <taxon>Auriscalpium</taxon>
    </lineage>
</organism>
<reference evidence="1" key="1">
    <citation type="submission" date="2021-02" db="EMBL/GenBank/DDBJ databases">
        <authorList>
            <consortium name="DOE Joint Genome Institute"/>
            <person name="Ahrendt S."/>
            <person name="Looney B.P."/>
            <person name="Miyauchi S."/>
            <person name="Morin E."/>
            <person name="Drula E."/>
            <person name="Courty P.E."/>
            <person name="Chicoki N."/>
            <person name="Fauchery L."/>
            <person name="Kohler A."/>
            <person name="Kuo A."/>
            <person name="Labutti K."/>
            <person name="Pangilinan J."/>
            <person name="Lipzen A."/>
            <person name="Riley R."/>
            <person name="Andreopoulos W."/>
            <person name="He G."/>
            <person name="Johnson J."/>
            <person name="Barry K.W."/>
            <person name="Grigoriev I.V."/>
            <person name="Nagy L."/>
            <person name="Hibbett D."/>
            <person name="Henrissat B."/>
            <person name="Matheny P.B."/>
            <person name="Labbe J."/>
            <person name="Martin F."/>
        </authorList>
    </citation>
    <scope>NUCLEOTIDE SEQUENCE</scope>
    <source>
        <strain evidence="1">FP105234-sp</strain>
    </source>
</reference>
<proteinExistence type="predicted"/>
<gene>
    <name evidence="1" type="ORF">FA95DRAFT_1550876</name>
</gene>